<dbReference type="GO" id="GO:0000015">
    <property type="term" value="C:phosphopyruvate hydratase complex"/>
    <property type="evidence" value="ECO:0007669"/>
    <property type="project" value="InterPro"/>
</dbReference>
<comment type="pathway">
    <text evidence="1">Carbohydrate degradation; glycolysis; pyruvate from D-glyceraldehyde 3-phosphate: step 4/5.</text>
</comment>
<dbReference type="InterPro" id="IPR047500">
    <property type="entry name" value="DD_ENO4"/>
</dbReference>
<evidence type="ECO:0000256" key="9">
    <source>
        <dbReference type="SAM" id="MobiDB-lite"/>
    </source>
</evidence>
<evidence type="ECO:0000313" key="13">
    <source>
        <dbReference type="RefSeq" id="XP_030643304.1"/>
    </source>
</evidence>
<dbReference type="InterPro" id="IPR020811">
    <property type="entry name" value="Enolase_N"/>
</dbReference>
<evidence type="ECO:0000256" key="1">
    <source>
        <dbReference type="ARBA" id="ARBA00005031"/>
    </source>
</evidence>
<dbReference type="CDD" id="cd22974">
    <property type="entry name" value="DD_ENO4"/>
    <property type="match status" value="1"/>
</dbReference>
<reference evidence="13" key="1">
    <citation type="submission" date="2025-08" db="UniProtKB">
        <authorList>
            <consortium name="RefSeq"/>
        </authorList>
    </citation>
    <scope>IDENTIFICATION</scope>
</reference>
<dbReference type="OrthoDB" id="10009078at2759"/>
<dbReference type="Gene3D" id="3.20.20.120">
    <property type="entry name" value="Enolase-like C-terminal domain"/>
    <property type="match status" value="1"/>
</dbReference>
<dbReference type="UniPathway" id="UPA00109">
    <property type="reaction ID" value="UER00187"/>
</dbReference>
<dbReference type="EC" id="4.2.1.11" evidence="3"/>
<dbReference type="Gene3D" id="3.30.390.10">
    <property type="entry name" value="Enolase-like, N-terminal domain"/>
    <property type="match status" value="1"/>
</dbReference>
<feature type="domain" description="Enolase C-terminal TIM barrel" evidence="10">
    <location>
        <begin position="278"/>
        <end position="566"/>
    </location>
</feature>
<comment type="catalytic activity">
    <reaction evidence="8">
        <text>(2R)-2-phosphoglycerate = phosphoenolpyruvate + H2O</text>
        <dbReference type="Rhea" id="RHEA:10164"/>
        <dbReference type="ChEBI" id="CHEBI:15377"/>
        <dbReference type="ChEBI" id="CHEBI:58289"/>
        <dbReference type="ChEBI" id="CHEBI:58702"/>
        <dbReference type="EC" id="4.2.1.11"/>
    </reaction>
</comment>
<dbReference type="GeneID" id="115823396"/>
<evidence type="ECO:0000256" key="7">
    <source>
        <dbReference type="ARBA" id="ARBA00034855"/>
    </source>
</evidence>
<dbReference type="GO" id="GO:0006096">
    <property type="term" value="P:glycolytic process"/>
    <property type="evidence" value="ECO:0007669"/>
    <property type="project" value="UniProtKB-UniPathway"/>
</dbReference>
<evidence type="ECO:0000256" key="2">
    <source>
        <dbReference type="ARBA" id="ARBA00009604"/>
    </source>
</evidence>
<feature type="compositionally biased region" description="Pro residues" evidence="9">
    <location>
        <begin position="227"/>
        <end position="236"/>
    </location>
</feature>
<dbReference type="SMART" id="SM01193">
    <property type="entry name" value="Enolase_N"/>
    <property type="match status" value="1"/>
</dbReference>
<dbReference type="Proteomes" id="UP000504632">
    <property type="component" value="Chromosome 10"/>
</dbReference>
<organism evidence="12 13">
    <name type="scientific">Chanos chanos</name>
    <name type="common">Milkfish</name>
    <name type="synonym">Mugil chanos</name>
    <dbReference type="NCBI Taxonomy" id="29144"/>
    <lineage>
        <taxon>Eukaryota</taxon>
        <taxon>Metazoa</taxon>
        <taxon>Chordata</taxon>
        <taxon>Craniata</taxon>
        <taxon>Vertebrata</taxon>
        <taxon>Euteleostomi</taxon>
        <taxon>Actinopterygii</taxon>
        <taxon>Neopterygii</taxon>
        <taxon>Teleostei</taxon>
        <taxon>Ostariophysi</taxon>
        <taxon>Gonorynchiformes</taxon>
        <taxon>Chanidae</taxon>
        <taxon>Chanos</taxon>
    </lineage>
</organism>
<keyword evidence="4" id="KW-0324">Glycolysis</keyword>
<proteinExistence type="inferred from homology"/>
<dbReference type="PANTHER" id="PTHR11902">
    <property type="entry name" value="ENOLASE"/>
    <property type="match status" value="1"/>
</dbReference>
<protein>
    <recommendedName>
        <fullName evidence="7">Enolase 4</fullName>
        <ecNumber evidence="3">4.2.1.11</ecNumber>
    </recommendedName>
    <alternativeName>
        <fullName evidence="6">2-phospho-D-glycerate hydro-lyase</fullName>
    </alternativeName>
</protein>
<feature type="compositionally biased region" description="Basic residues" evidence="9">
    <location>
        <begin position="208"/>
        <end position="220"/>
    </location>
</feature>
<evidence type="ECO:0000313" key="12">
    <source>
        <dbReference type="Proteomes" id="UP000504632"/>
    </source>
</evidence>
<dbReference type="InterPro" id="IPR000941">
    <property type="entry name" value="Enolase"/>
</dbReference>
<evidence type="ECO:0000256" key="4">
    <source>
        <dbReference type="ARBA" id="ARBA00023152"/>
    </source>
</evidence>
<feature type="region of interest" description="Disordered" evidence="9">
    <location>
        <begin position="181"/>
        <end position="236"/>
    </location>
</feature>
<dbReference type="InterPro" id="IPR020810">
    <property type="entry name" value="Enolase_C"/>
</dbReference>
<dbReference type="PANTHER" id="PTHR11902:SF30">
    <property type="entry name" value="ENOLASE 4"/>
    <property type="match status" value="1"/>
</dbReference>
<name>A0A6J2WGB3_CHACN</name>
<dbReference type="FunCoup" id="A0A6J2WGB3">
    <property type="interactions" value="928"/>
</dbReference>
<dbReference type="RefSeq" id="XP_030643304.1">
    <property type="nucleotide sequence ID" value="XM_030787444.1"/>
</dbReference>
<dbReference type="AlphaFoldDB" id="A0A6J2WGB3"/>
<dbReference type="GO" id="GO:0004634">
    <property type="term" value="F:phosphopyruvate hydratase activity"/>
    <property type="evidence" value="ECO:0007669"/>
    <property type="project" value="UniProtKB-EC"/>
</dbReference>
<gene>
    <name evidence="13" type="primary">eno4</name>
</gene>
<sequence>MSSKGFLSGHGRQSREEKEFYELKIKAAEYFGANAISQKLEAALNEAFFEQPNDIHGYLANYFSKLSSSPVISRIWGKEIYNGRGQLTVQAEVYCIIKNEEKSICSAVIPSDCRALKDSSQESGEGIPNGAKQNQSVSTALHWINQPLCKMLKGLDPTDQTAVDKLLSDFFMERYLENLDVSNKEEEEEKELREPEPEPSPPPAPSKDKKHKDKGKKRNSKEKPEPSLTPPDPPVSVVPGCMAVGAVSLAVAKTAALLMDTPLYKHISSLRGLQALSPLHMPIPMITLLSCGKASPGKLNLMDEVILVPGAGQRAKQVIAMCLELQEEVRRILSISSEKGPVLVGLSESGSIQGGYDHPEQPLDLITEASNNLGLALGEELCLAVNCAAHELMDYPRGKYEVMNGTPKSPDELVDMYISLKSKYPGLMALIDPFRKEDVEQWEKLSAAIGTSCCILADKAAEQPTCSSTEARPNLPGVKGVILKHSDETTVTDLLNLIKEHTGGLSILSVSYGEACDDSLSDMAVGLGVTYLKLGGLSGGERATKYNRLICIEEELAQQGILGTVI</sequence>
<dbReference type="Pfam" id="PF00113">
    <property type="entry name" value="Enolase_C"/>
    <property type="match status" value="1"/>
</dbReference>
<dbReference type="SUPFAM" id="SSF54826">
    <property type="entry name" value="Enolase N-terminal domain-like"/>
    <property type="match status" value="1"/>
</dbReference>
<evidence type="ECO:0000256" key="5">
    <source>
        <dbReference type="ARBA" id="ARBA00023239"/>
    </source>
</evidence>
<keyword evidence="5" id="KW-0456">Lyase</keyword>
<feature type="domain" description="Enolase N-terminal" evidence="11">
    <location>
        <begin position="72"/>
        <end position="267"/>
    </location>
</feature>
<dbReference type="InterPro" id="IPR036849">
    <property type="entry name" value="Enolase-like_C_sf"/>
</dbReference>
<dbReference type="SUPFAM" id="SSF51604">
    <property type="entry name" value="Enolase C-terminal domain-like"/>
    <property type="match status" value="1"/>
</dbReference>
<evidence type="ECO:0000259" key="10">
    <source>
        <dbReference type="SMART" id="SM01192"/>
    </source>
</evidence>
<dbReference type="CTD" id="387712"/>
<evidence type="ECO:0000256" key="6">
    <source>
        <dbReference type="ARBA" id="ARBA00031125"/>
    </source>
</evidence>
<dbReference type="InterPro" id="IPR029017">
    <property type="entry name" value="Enolase-like_N"/>
</dbReference>
<evidence type="ECO:0000259" key="11">
    <source>
        <dbReference type="SMART" id="SM01193"/>
    </source>
</evidence>
<dbReference type="SMART" id="SM01192">
    <property type="entry name" value="Enolase_C"/>
    <property type="match status" value="1"/>
</dbReference>
<accession>A0A6J2WGB3</accession>
<dbReference type="InParanoid" id="A0A6J2WGB3"/>
<evidence type="ECO:0000256" key="8">
    <source>
        <dbReference type="ARBA" id="ARBA00048333"/>
    </source>
</evidence>
<evidence type="ECO:0000256" key="3">
    <source>
        <dbReference type="ARBA" id="ARBA00012058"/>
    </source>
</evidence>
<comment type="similarity">
    <text evidence="2">Belongs to the enolase family.</text>
</comment>
<dbReference type="GO" id="GO:0000287">
    <property type="term" value="F:magnesium ion binding"/>
    <property type="evidence" value="ECO:0007669"/>
    <property type="project" value="InterPro"/>
</dbReference>
<keyword evidence="12" id="KW-1185">Reference proteome</keyword>